<gene>
    <name evidence="2" type="ORF">FKW77_008983</name>
</gene>
<reference evidence="2 3" key="1">
    <citation type="submission" date="2019-07" db="EMBL/GenBank/DDBJ databases">
        <title>Finished genome of Venturia effusa.</title>
        <authorList>
            <person name="Young C.A."/>
            <person name="Cox M.P."/>
            <person name="Ganley A.R.D."/>
            <person name="David W.J."/>
        </authorList>
    </citation>
    <scope>NUCLEOTIDE SEQUENCE [LARGE SCALE GENOMIC DNA]</scope>
    <source>
        <strain evidence="3">albino</strain>
    </source>
</reference>
<dbReference type="Gene3D" id="3.30.160.20">
    <property type="match status" value="1"/>
</dbReference>
<name>A0A517L1X2_9PEZI</name>
<evidence type="ECO:0000313" key="3">
    <source>
        <dbReference type="Proteomes" id="UP000316270"/>
    </source>
</evidence>
<evidence type="ECO:0008006" key="4">
    <source>
        <dbReference type="Google" id="ProtNLM"/>
    </source>
</evidence>
<dbReference type="Proteomes" id="UP000316270">
    <property type="component" value="Chromosome 3"/>
</dbReference>
<dbReference type="AlphaFoldDB" id="A0A517L1X2"/>
<dbReference type="SUPFAM" id="SSF54768">
    <property type="entry name" value="dsRNA-binding domain-like"/>
    <property type="match status" value="1"/>
</dbReference>
<dbReference type="PANTHER" id="PTHR42030">
    <property type="entry name" value="DRBM DOMAIN-CONTAINING PROTEIN"/>
    <property type="match status" value="1"/>
</dbReference>
<evidence type="ECO:0000313" key="2">
    <source>
        <dbReference type="EMBL" id="QDS69631.1"/>
    </source>
</evidence>
<organism evidence="2 3">
    <name type="scientific">Venturia effusa</name>
    <dbReference type="NCBI Taxonomy" id="50376"/>
    <lineage>
        <taxon>Eukaryota</taxon>
        <taxon>Fungi</taxon>
        <taxon>Dikarya</taxon>
        <taxon>Ascomycota</taxon>
        <taxon>Pezizomycotina</taxon>
        <taxon>Dothideomycetes</taxon>
        <taxon>Pleosporomycetidae</taxon>
        <taxon>Venturiales</taxon>
        <taxon>Venturiaceae</taxon>
        <taxon>Venturia</taxon>
    </lineage>
</organism>
<sequence>MSGSPSYGAERIGPWQEKLNEHCVANGFRAPIYQIASDRRGGRTAWSSTVEVQGTTIPARYWYDGQYVHNAKEDAAQVALERLNGGYVSNAQQQQSQQQGQGPPQHQHQQHWGFSQSQ</sequence>
<feature type="region of interest" description="Disordered" evidence="1">
    <location>
        <begin position="87"/>
        <end position="118"/>
    </location>
</feature>
<dbReference type="OrthoDB" id="5418749at2759"/>
<feature type="compositionally biased region" description="Low complexity" evidence="1">
    <location>
        <begin position="92"/>
        <end position="111"/>
    </location>
</feature>
<accession>A0A517L1X2</accession>
<keyword evidence="3" id="KW-1185">Reference proteome</keyword>
<protein>
    <recommendedName>
        <fullName evidence="4">DRBM domain-containing protein</fullName>
    </recommendedName>
</protein>
<proteinExistence type="predicted"/>
<dbReference type="EMBL" id="CP042187">
    <property type="protein sequence ID" value="QDS69631.1"/>
    <property type="molecule type" value="Genomic_DNA"/>
</dbReference>
<evidence type="ECO:0000256" key="1">
    <source>
        <dbReference type="SAM" id="MobiDB-lite"/>
    </source>
</evidence>
<dbReference type="PANTHER" id="PTHR42030:SF1">
    <property type="entry name" value="DRBM DOMAIN-CONTAINING PROTEIN"/>
    <property type="match status" value="1"/>
</dbReference>
<dbReference type="CDD" id="cd00048">
    <property type="entry name" value="DSRM_SF"/>
    <property type="match status" value="1"/>
</dbReference>